<reference evidence="6 7" key="1">
    <citation type="submission" date="2019-02" db="EMBL/GenBank/DDBJ databases">
        <title>Deep-cultivation of Planctomycetes and their phenomic and genomic characterization uncovers novel biology.</title>
        <authorList>
            <person name="Wiegand S."/>
            <person name="Jogler M."/>
            <person name="Boedeker C."/>
            <person name="Pinto D."/>
            <person name="Vollmers J."/>
            <person name="Rivas-Marin E."/>
            <person name="Kohn T."/>
            <person name="Peeters S.H."/>
            <person name="Heuer A."/>
            <person name="Rast P."/>
            <person name="Oberbeckmann S."/>
            <person name="Bunk B."/>
            <person name="Jeske O."/>
            <person name="Meyerdierks A."/>
            <person name="Storesund J.E."/>
            <person name="Kallscheuer N."/>
            <person name="Luecker S."/>
            <person name="Lage O.M."/>
            <person name="Pohl T."/>
            <person name="Merkel B.J."/>
            <person name="Hornburger P."/>
            <person name="Mueller R.-W."/>
            <person name="Bruemmer F."/>
            <person name="Labrenz M."/>
            <person name="Spormann A.M."/>
            <person name="Op den Camp H."/>
            <person name="Overmann J."/>
            <person name="Amann R."/>
            <person name="Jetten M.S.M."/>
            <person name="Mascher T."/>
            <person name="Medema M.H."/>
            <person name="Devos D.P."/>
            <person name="Kaster A.-K."/>
            <person name="Ovreas L."/>
            <person name="Rohde M."/>
            <person name="Galperin M.Y."/>
            <person name="Jogler C."/>
        </authorList>
    </citation>
    <scope>NUCLEOTIDE SEQUENCE [LARGE SCALE GENOMIC DNA]</scope>
    <source>
        <strain evidence="6 7">Pan161</strain>
    </source>
</reference>
<dbReference type="NCBIfam" id="TIGR02479">
    <property type="entry name" value="FliA_WhiG"/>
    <property type="match status" value="1"/>
</dbReference>
<dbReference type="AlphaFoldDB" id="A0A517VN00"/>
<feature type="domain" description="RNA polymerase sigma-70" evidence="5">
    <location>
        <begin position="225"/>
        <end position="251"/>
    </location>
</feature>
<keyword evidence="2" id="KW-0731">Sigma factor</keyword>
<dbReference type="InterPro" id="IPR012845">
    <property type="entry name" value="RNA_pol_sigma_FliA_WhiG"/>
</dbReference>
<dbReference type="GO" id="GO:0003677">
    <property type="term" value="F:DNA binding"/>
    <property type="evidence" value="ECO:0007669"/>
    <property type="project" value="UniProtKB-KW"/>
</dbReference>
<dbReference type="SUPFAM" id="SSF88946">
    <property type="entry name" value="Sigma2 domain of RNA polymerase sigma factors"/>
    <property type="match status" value="1"/>
</dbReference>
<evidence type="ECO:0000259" key="5">
    <source>
        <dbReference type="PROSITE" id="PS00716"/>
    </source>
</evidence>
<dbReference type="EMBL" id="CP036343">
    <property type="protein sequence ID" value="QDT94290.1"/>
    <property type="molecule type" value="Genomic_DNA"/>
</dbReference>
<evidence type="ECO:0000256" key="3">
    <source>
        <dbReference type="ARBA" id="ARBA00023125"/>
    </source>
</evidence>
<dbReference type="OrthoDB" id="9799825at2"/>
<proteinExistence type="predicted"/>
<dbReference type="InterPro" id="IPR000943">
    <property type="entry name" value="RNA_pol_sigma70"/>
</dbReference>
<accession>A0A517VN00</accession>
<keyword evidence="3" id="KW-0238">DNA-binding</keyword>
<dbReference type="InterPro" id="IPR007630">
    <property type="entry name" value="RNA_pol_sigma70_r4"/>
</dbReference>
<name>A0A517VN00_9PLAN</name>
<evidence type="ECO:0000256" key="4">
    <source>
        <dbReference type="ARBA" id="ARBA00023163"/>
    </source>
</evidence>
<dbReference type="GO" id="GO:0016987">
    <property type="term" value="F:sigma factor activity"/>
    <property type="evidence" value="ECO:0007669"/>
    <property type="project" value="UniProtKB-KW"/>
</dbReference>
<dbReference type="NCBIfam" id="TIGR02937">
    <property type="entry name" value="sigma70-ECF"/>
    <property type="match status" value="1"/>
</dbReference>
<dbReference type="InterPro" id="IPR013324">
    <property type="entry name" value="RNA_pol_sigma_r3/r4-like"/>
</dbReference>
<dbReference type="Pfam" id="PF04545">
    <property type="entry name" value="Sigma70_r4"/>
    <property type="match status" value="1"/>
</dbReference>
<dbReference type="PIRSF" id="PIRSF000770">
    <property type="entry name" value="RNA_pol_sigma-SigE/K"/>
    <property type="match status" value="1"/>
</dbReference>
<dbReference type="PROSITE" id="PS00716">
    <property type="entry name" value="SIGMA70_2"/>
    <property type="match status" value="1"/>
</dbReference>
<dbReference type="Pfam" id="PF04539">
    <property type="entry name" value="Sigma70_r3"/>
    <property type="match status" value="1"/>
</dbReference>
<sequence>MGKRKRGGTDSVEIAEVWKAFKQDPKNMVLRNRLIERYTPLVRYHAGRLWDTLPDGVDLNDLVTAGVFGLIDAINKFNLERGIKFETYCVLRIRGAMLDELRSMDWVPRLVRGTASKLAAAERAVEEEQGRPGTEAEIAEKMNLSPDAFRKLKRKASAVYQQSLQKRLQESGGQKDKSVGDILEDLRSEDPTGPMQSRDLMQLVTRGLNRQERLLIILYYYENLSMSQVGKQLGLTESRISQMHKDIVGRLKQQLRQRRSEFLN</sequence>
<organism evidence="6 7">
    <name type="scientific">Gimesia algae</name>
    <dbReference type="NCBI Taxonomy" id="2527971"/>
    <lineage>
        <taxon>Bacteria</taxon>
        <taxon>Pseudomonadati</taxon>
        <taxon>Planctomycetota</taxon>
        <taxon>Planctomycetia</taxon>
        <taxon>Planctomycetales</taxon>
        <taxon>Planctomycetaceae</taxon>
        <taxon>Gimesia</taxon>
    </lineage>
</organism>
<dbReference type="InterPro" id="IPR007624">
    <property type="entry name" value="RNA_pol_sigma70_r3"/>
</dbReference>
<dbReference type="InterPro" id="IPR013325">
    <property type="entry name" value="RNA_pol_sigma_r2"/>
</dbReference>
<dbReference type="InterPro" id="IPR007627">
    <property type="entry name" value="RNA_pol_sigma70_r2"/>
</dbReference>
<dbReference type="InterPro" id="IPR014284">
    <property type="entry name" value="RNA_pol_sigma-70_dom"/>
</dbReference>
<dbReference type="Gene3D" id="1.20.140.160">
    <property type="match status" value="1"/>
</dbReference>
<dbReference type="RefSeq" id="WP_145232205.1">
    <property type="nucleotide sequence ID" value="NZ_CP036343.1"/>
</dbReference>
<dbReference type="KEGG" id="gax:Pan161_59850"/>
<keyword evidence="4" id="KW-0804">Transcription</keyword>
<keyword evidence="1" id="KW-0805">Transcription regulation</keyword>
<gene>
    <name evidence="6" type="primary">fliA_2</name>
    <name evidence="6" type="ORF">Pan161_59850</name>
</gene>
<dbReference type="PANTHER" id="PTHR30385:SF7">
    <property type="entry name" value="RNA POLYMERASE SIGMA FACTOR FLIA"/>
    <property type="match status" value="1"/>
</dbReference>
<dbReference type="Pfam" id="PF04542">
    <property type="entry name" value="Sigma70_r2"/>
    <property type="match status" value="1"/>
</dbReference>
<dbReference type="Gene3D" id="1.10.1740.10">
    <property type="match status" value="1"/>
</dbReference>
<dbReference type="PANTHER" id="PTHR30385">
    <property type="entry name" value="SIGMA FACTOR F FLAGELLAR"/>
    <property type="match status" value="1"/>
</dbReference>
<evidence type="ECO:0000256" key="1">
    <source>
        <dbReference type="ARBA" id="ARBA00023015"/>
    </source>
</evidence>
<dbReference type="PRINTS" id="PR00046">
    <property type="entry name" value="SIGMA70FCT"/>
</dbReference>
<evidence type="ECO:0000313" key="6">
    <source>
        <dbReference type="EMBL" id="QDT94290.1"/>
    </source>
</evidence>
<dbReference type="GO" id="GO:0006352">
    <property type="term" value="P:DNA-templated transcription initiation"/>
    <property type="evidence" value="ECO:0007669"/>
    <property type="project" value="InterPro"/>
</dbReference>
<dbReference type="Proteomes" id="UP000316855">
    <property type="component" value="Chromosome"/>
</dbReference>
<evidence type="ECO:0000313" key="7">
    <source>
        <dbReference type="Proteomes" id="UP000316855"/>
    </source>
</evidence>
<dbReference type="SUPFAM" id="SSF88659">
    <property type="entry name" value="Sigma3 and sigma4 domains of RNA polymerase sigma factors"/>
    <property type="match status" value="2"/>
</dbReference>
<evidence type="ECO:0000256" key="2">
    <source>
        <dbReference type="ARBA" id="ARBA00023082"/>
    </source>
</evidence>
<protein>
    <submittedName>
        <fullName evidence="6">RNA polymerase sigma factor FliA</fullName>
    </submittedName>
</protein>
<keyword evidence="7" id="KW-1185">Reference proteome</keyword>
<dbReference type="GO" id="GO:0003899">
    <property type="term" value="F:DNA-directed RNA polymerase activity"/>
    <property type="evidence" value="ECO:0007669"/>
    <property type="project" value="InterPro"/>
</dbReference>